<feature type="site" description="Essential for prephenate dehydratase activity" evidence="8">
    <location>
        <position position="173"/>
    </location>
</feature>
<dbReference type="OrthoDB" id="9802281at2"/>
<dbReference type="GO" id="GO:0005737">
    <property type="term" value="C:cytoplasm"/>
    <property type="evidence" value="ECO:0007669"/>
    <property type="project" value="TreeGrafter"/>
</dbReference>
<dbReference type="NCBIfam" id="NF008866">
    <property type="entry name" value="PRK11899.1"/>
    <property type="match status" value="1"/>
</dbReference>
<evidence type="ECO:0000259" key="11">
    <source>
        <dbReference type="PROSITE" id="PS51671"/>
    </source>
</evidence>
<keyword evidence="3" id="KW-0028">Amino-acid biosynthesis</keyword>
<evidence type="ECO:0000313" key="13">
    <source>
        <dbReference type="Proteomes" id="UP000317730"/>
    </source>
</evidence>
<dbReference type="InterPro" id="IPR008242">
    <property type="entry name" value="Chor_mutase/pphenate_deHydtase"/>
</dbReference>
<dbReference type="GO" id="GO:0009094">
    <property type="term" value="P:L-phenylalanine biosynthetic process"/>
    <property type="evidence" value="ECO:0007669"/>
    <property type="project" value="UniProtKB-UniPathway"/>
</dbReference>
<feature type="domain" description="Prephenate dehydratase" evidence="10">
    <location>
        <begin position="5"/>
        <end position="180"/>
    </location>
</feature>
<dbReference type="PANTHER" id="PTHR21022:SF19">
    <property type="entry name" value="PREPHENATE DEHYDRATASE-RELATED"/>
    <property type="match status" value="1"/>
</dbReference>
<dbReference type="EC" id="4.2.1.51" evidence="2"/>
<evidence type="ECO:0000256" key="7">
    <source>
        <dbReference type="ARBA" id="ARBA00047848"/>
    </source>
</evidence>
<reference evidence="12 13" key="1">
    <citation type="submission" date="2019-06" db="EMBL/GenBank/DDBJ databases">
        <title>Whole genome shotgun sequence of Acetobacter peroxydans NBRC 13755.</title>
        <authorList>
            <person name="Hosoyama A."/>
            <person name="Uohara A."/>
            <person name="Ohji S."/>
            <person name="Ichikawa N."/>
        </authorList>
    </citation>
    <scope>NUCLEOTIDE SEQUENCE [LARGE SCALE GENOMIC DNA]</scope>
    <source>
        <strain evidence="12 13">NBRC 13755</strain>
    </source>
</reference>
<dbReference type="InterPro" id="IPR045865">
    <property type="entry name" value="ACT-like_dom_sf"/>
</dbReference>
<dbReference type="RefSeq" id="WP_141374508.1">
    <property type="nucleotide sequence ID" value="NZ_BAPL01000017.1"/>
</dbReference>
<keyword evidence="13" id="KW-1185">Reference proteome</keyword>
<feature type="domain" description="ACT" evidence="11">
    <location>
        <begin position="195"/>
        <end position="272"/>
    </location>
</feature>
<dbReference type="PIRSF" id="PIRSF001500">
    <property type="entry name" value="Chor_mut_pdt_Ppr"/>
    <property type="match status" value="1"/>
</dbReference>
<organism evidence="12 13">
    <name type="scientific">Acetobacter peroxydans</name>
    <dbReference type="NCBI Taxonomy" id="104098"/>
    <lineage>
        <taxon>Bacteria</taxon>
        <taxon>Pseudomonadati</taxon>
        <taxon>Pseudomonadota</taxon>
        <taxon>Alphaproteobacteria</taxon>
        <taxon>Acetobacterales</taxon>
        <taxon>Acetobacteraceae</taxon>
        <taxon>Acetobacter</taxon>
    </lineage>
</organism>
<dbReference type="InterPro" id="IPR001086">
    <property type="entry name" value="Preph_deHydtase"/>
</dbReference>
<dbReference type="CDD" id="cd13631">
    <property type="entry name" value="PBP2_Ct-PDT_like"/>
    <property type="match status" value="1"/>
</dbReference>
<dbReference type="Pfam" id="PF01842">
    <property type="entry name" value="ACT"/>
    <property type="match status" value="1"/>
</dbReference>
<evidence type="ECO:0000256" key="2">
    <source>
        <dbReference type="ARBA" id="ARBA00013147"/>
    </source>
</evidence>
<comment type="caution">
    <text evidence="12">The sequence shown here is derived from an EMBL/GenBank/DDBJ whole genome shotgun (WGS) entry which is preliminary data.</text>
</comment>
<dbReference type="AlphaFoldDB" id="A0A4Y3TS09"/>
<dbReference type="PROSITE" id="PS51171">
    <property type="entry name" value="PREPHENATE_DEHYDR_3"/>
    <property type="match status" value="1"/>
</dbReference>
<comment type="catalytic activity">
    <reaction evidence="7">
        <text>prephenate + H(+) = 3-phenylpyruvate + CO2 + H2O</text>
        <dbReference type="Rhea" id="RHEA:21648"/>
        <dbReference type="ChEBI" id="CHEBI:15377"/>
        <dbReference type="ChEBI" id="CHEBI:15378"/>
        <dbReference type="ChEBI" id="CHEBI:16526"/>
        <dbReference type="ChEBI" id="CHEBI:18005"/>
        <dbReference type="ChEBI" id="CHEBI:29934"/>
        <dbReference type="EC" id="4.2.1.51"/>
    </reaction>
</comment>
<evidence type="ECO:0000256" key="6">
    <source>
        <dbReference type="ARBA" id="ARBA00023239"/>
    </source>
</evidence>
<dbReference type="CDD" id="cd04905">
    <property type="entry name" value="ACT_CM-PDT"/>
    <property type="match status" value="1"/>
</dbReference>
<feature type="compositionally biased region" description="Polar residues" evidence="9">
    <location>
        <begin position="293"/>
        <end position="304"/>
    </location>
</feature>
<keyword evidence="4" id="KW-0057">Aromatic amino acid biosynthesis</keyword>
<dbReference type="Gene3D" id="3.40.190.10">
    <property type="entry name" value="Periplasmic binding protein-like II"/>
    <property type="match status" value="2"/>
</dbReference>
<evidence type="ECO:0000313" key="12">
    <source>
        <dbReference type="EMBL" id="GEB84582.1"/>
    </source>
</evidence>
<accession>A0A4Y3TS09</accession>
<dbReference type="InterPro" id="IPR002912">
    <property type="entry name" value="ACT_dom"/>
</dbReference>
<evidence type="ECO:0000256" key="1">
    <source>
        <dbReference type="ARBA" id="ARBA00004741"/>
    </source>
</evidence>
<proteinExistence type="predicted"/>
<dbReference type="Pfam" id="PF00800">
    <property type="entry name" value="PDT"/>
    <property type="match status" value="1"/>
</dbReference>
<dbReference type="EMBL" id="BJMV01000001">
    <property type="protein sequence ID" value="GEB84582.1"/>
    <property type="molecule type" value="Genomic_DNA"/>
</dbReference>
<protein>
    <recommendedName>
        <fullName evidence="2">prephenate dehydratase</fullName>
        <ecNumber evidence="2">4.2.1.51</ecNumber>
    </recommendedName>
</protein>
<comment type="pathway">
    <text evidence="1">Amino-acid biosynthesis; L-phenylalanine biosynthesis; phenylpyruvate from prephenate: step 1/1.</text>
</comment>
<feature type="region of interest" description="Disordered" evidence="9">
    <location>
        <begin position="275"/>
        <end position="304"/>
    </location>
</feature>
<dbReference type="GO" id="GO:0004664">
    <property type="term" value="F:prephenate dehydratase activity"/>
    <property type="evidence" value="ECO:0007669"/>
    <property type="project" value="UniProtKB-EC"/>
</dbReference>
<evidence type="ECO:0000256" key="8">
    <source>
        <dbReference type="PIRSR" id="PIRSR001500-2"/>
    </source>
</evidence>
<evidence type="ECO:0000256" key="9">
    <source>
        <dbReference type="SAM" id="MobiDB-lite"/>
    </source>
</evidence>
<evidence type="ECO:0000256" key="4">
    <source>
        <dbReference type="ARBA" id="ARBA00023141"/>
    </source>
</evidence>
<evidence type="ECO:0000256" key="5">
    <source>
        <dbReference type="ARBA" id="ARBA00023222"/>
    </source>
</evidence>
<dbReference type="Gene3D" id="3.30.70.260">
    <property type="match status" value="1"/>
</dbReference>
<dbReference type="UniPathway" id="UPA00121">
    <property type="reaction ID" value="UER00345"/>
</dbReference>
<dbReference type="PROSITE" id="PS51671">
    <property type="entry name" value="ACT"/>
    <property type="match status" value="1"/>
</dbReference>
<keyword evidence="5" id="KW-0584">Phenylalanine biosynthesis</keyword>
<name>A0A4Y3TS09_9PROT</name>
<dbReference type="SUPFAM" id="SSF55021">
    <property type="entry name" value="ACT-like"/>
    <property type="match status" value="1"/>
</dbReference>
<dbReference type="Proteomes" id="UP000317730">
    <property type="component" value="Unassembled WGS sequence"/>
</dbReference>
<dbReference type="PANTHER" id="PTHR21022">
    <property type="entry name" value="PREPHENATE DEHYDRATASE P PROTEIN"/>
    <property type="match status" value="1"/>
</dbReference>
<dbReference type="SUPFAM" id="SSF53850">
    <property type="entry name" value="Periplasmic binding protein-like II"/>
    <property type="match status" value="1"/>
</dbReference>
<gene>
    <name evidence="12" type="primary">pheA</name>
    <name evidence="12" type="ORF">APE01nite_03790</name>
</gene>
<keyword evidence="6" id="KW-0456">Lyase</keyword>
<sequence length="304" mass="33342">MTQQVIAFQGTPGAYSDLACRNARPGWRTLPCRSFAEAMAAVHEGRAEQAMLACENSLAGRVPDIHSLLPASGLHIVGEHFQRVEHCLLVVPGTRMEQVRRIHTHPVAMDQIRVLLRDYNLTPVPEFDTAGAAELVALWKKPEEAAVASALAAELYGLEILKRNVEDAAHNTTRFYIASRQPSRPPVHTPHVMTTLIFSVRNIPGALYKVLGGFATNGVNMTRLESYMTGETFAATRFLMDVEGHPDDDRLGKALAELEFFTKSATILGVYEQSPFRHSTSPEGQDMPRSSPEDATSGSITAHV</sequence>
<evidence type="ECO:0000259" key="10">
    <source>
        <dbReference type="PROSITE" id="PS51171"/>
    </source>
</evidence>
<evidence type="ECO:0000256" key="3">
    <source>
        <dbReference type="ARBA" id="ARBA00022605"/>
    </source>
</evidence>